<evidence type="ECO:0000313" key="1">
    <source>
        <dbReference type="EMBL" id="MBC1173205.1"/>
    </source>
</evidence>
<dbReference type="EMBL" id="GITU01004502">
    <property type="protein sequence ID" value="MBC1173205.1"/>
    <property type="molecule type" value="Transcribed_RNA"/>
</dbReference>
<protein>
    <submittedName>
        <fullName evidence="1">Putative secreted protein</fullName>
    </submittedName>
</protein>
<sequence>MYILIQLSICPVALLATHEQLIYILSYLWLSQLIFSFNISQLSAQQCILILIRLLTCKPSNPETLLILKMVGYPASLSNFYSPFSLPSLQIASIAFFTEFKLTWNRCISE</sequence>
<dbReference type="AlphaFoldDB" id="A0A7G3ALJ6"/>
<name>A0A7G3ALJ6_LUTLO</name>
<reference evidence="1" key="1">
    <citation type="journal article" date="2020" name="BMC">
        <title>Leishmania infection induces a limited differential gene expression in the sand fly midgut.</title>
        <authorList>
            <person name="Coutinho-Abreu I.V."/>
            <person name="Serafim T.D."/>
            <person name="Meneses C."/>
            <person name="Kamhawi S."/>
            <person name="Oliveira F."/>
            <person name="Valenzuela J.G."/>
        </authorList>
    </citation>
    <scope>NUCLEOTIDE SEQUENCE</scope>
    <source>
        <strain evidence="1">Jacobina</strain>
        <tissue evidence="1">Midgut</tissue>
    </source>
</reference>
<accession>A0A7G3ALJ6</accession>
<organism evidence="1">
    <name type="scientific">Lutzomyia longipalpis</name>
    <name type="common">Sand fly</name>
    <dbReference type="NCBI Taxonomy" id="7200"/>
    <lineage>
        <taxon>Eukaryota</taxon>
        <taxon>Metazoa</taxon>
        <taxon>Ecdysozoa</taxon>
        <taxon>Arthropoda</taxon>
        <taxon>Hexapoda</taxon>
        <taxon>Insecta</taxon>
        <taxon>Pterygota</taxon>
        <taxon>Neoptera</taxon>
        <taxon>Endopterygota</taxon>
        <taxon>Diptera</taxon>
        <taxon>Nematocera</taxon>
        <taxon>Psychodoidea</taxon>
        <taxon>Psychodidae</taxon>
        <taxon>Lutzomyia</taxon>
        <taxon>Lutzomyia</taxon>
    </lineage>
</organism>
<proteinExistence type="predicted"/>